<evidence type="ECO:0000313" key="2">
    <source>
        <dbReference type="EMBL" id="MBW0479432.1"/>
    </source>
</evidence>
<proteinExistence type="predicted"/>
<dbReference type="AlphaFoldDB" id="A0A9Q3CAZ0"/>
<organism evidence="2 3">
    <name type="scientific">Austropuccinia psidii MF-1</name>
    <dbReference type="NCBI Taxonomy" id="1389203"/>
    <lineage>
        <taxon>Eukaryota</taxon>
        <taxon>Fungi</taxon>
        <taxon>Dikarya</taxon>
        <taxon>Basidiomycota</taxon>
        <taxon>Pucciniomycotina</taxon>
        <taxon>Pucciniomycetes</taxon>
        <taxon>Pucciniales</taxon>
        <taxon>Sphaerophragmiaceae</taxon>
        <taxon>Austropuccinia</taxon>
    </lineage>
</organism>
<gene>
    <name evidence="2" type="ORF">O181_019147</name>
</gene>
<feature type="region of interest" description="Disordered" evidence="1">
    <location>
        <begin position="1"/>
        <end position="28"/>
    </location>
</feature>
<name>A0A9Q3CAZ0_9BASI</name>
<reference evidence="2" key="1">
    <citation type="submission" date="2021-03" db="EMBL/GenBank/DDBJ databases">
        <title>Draft genome sequence of rust myrtle Austropuccinia psidii MF-1, a brazilian biotype.</title>
        <authorList>
            <person name="Quecine M.C."/>
            <person name="Pachon D.M.R."/>
            <person name="Bonatelli M.L."/>
            <person name="Correr F.H."/>
            <person name="Franceschini L.M."/>
            <person name="Leite T.F."/>
            <person name="Margarido G.R.A."/>
            <person name="Almeida C.A."/>
            <person name="Ferrarezi J.A."/>
            <person name="Labate C.A."/>
        </authorList>
    </citation>
    <scope>NUCLEOTIDE SEQUENCE</scope>
    <source>
        <strain evidence="2">MF-1</strain>
    </source>
</reference>
<dbReference type="Proteomes" id="UP000765509">
    <property type="component" value="Unassembled WGS sequence"/>
</dbReference>
<dbReference type="EMBL" id="AVOT02005580">
    <property type="protein sequence ID" value="MBW0479432.1"/>
    <property type="molecule type" value="Genomic_DNA"/>
</dbReference>
<evidence type="ECO:0000256" key="1">
    <source>
        <dbReference type="SAM" id="MobiDB-lite"/>
    </source>
</evidence>
<protein>
    <submittedName>
        <fullName evidence="2">Uncharacterized protein</fullName>
    </submittedName>
</protein>
<comment type="caution">
    <text evidence="2">The sequence shown here is derived from an EMBL/GenBank/DDBJ whole genome shotgun (WGS) entry which is preliminary data.</text>
</comment>
<accession>A0A9Q3CAZ0</accession>
<dbReference type="OrthoDB" id="2506837at2759"/>
<sequence length="94" mass="10747">MNRVDEEILNTEEDSGKTSNQSEHIIPLEPLKSVGTRVPKGLPIEFYNPSWLNSRSAGQKTLTANEFLPNASQSLREIQNLDERLSDRKFNNKY</sequence>
<keyword evidence="3" id="KW-1185">Reference proteome</keyword>
<evidence type="ECO:0000313" key="3">
    <source>
        <dbReference type="Proteomes" id="UP000765509"/>
    </source>
</evidence>